<dbReference type="PANTHER" id="PTHR48040:SF60">
    <property type="entry name" value="ABC TRANSPORTER DOMAIN-CONTAINING PROTEIN"/>
    <property type="match status" value="1"/>
</dbReference>
<proteinExistence type="predicted"/>
<sequence length="89" mass="10784">MMRVWTRWYYWMDPAAWTIYGMMVTQLNDRPEAVSIFGHQPETAKEFMETYLGLRSDFLFPILGLHVGIIFLFLFIFAFNIKHLNFQRR</sequence>
<gene>
    <name evidence="2" type="ORF">NYM_LOCUS27849</name>
</gene>
<organism evidence="2">
    <name type="scientific">Nymphaea colorata</name>
    <name type="common">pocket water lily</name>
    <dbReference type="NCBI Taxonomy" id="210225"/>
    <lineage>
        <taxon>Eukaryota</taxon>
        <taxon>Viridiplantae</taxon>
        <taxon>Streptophyta</taxon>
        <taxon>Embryophyta</taxon>
        <taxon>Tracheophyta</taxon>
        <taxon>Spermatophyta</taxon>
        <taxon>Magnoliopsida</taxon>
        <taxon>Nymphaeales</taxon>
        <taxon>Nymphaeaceae</taxon>
        <taxon>Nymphaea</taxon>
    </lineage>
</organism>
<dbReference type="PANTHER" id="PTHR48040">
    <property type="entry name" value="PLEIOTROPIC DRUG RESISTANCE PROTEIN 1-LIKE ISOFORM X1"/>
    <property type="match status" value="1"/>
</dbReference>
<dbReference type="AlphaFoldDB" id="A0A5K1GT95"/>
<evidence type="ECO:0000313" key="2">
    <source>
        <dbReference type="EMBL" id="VVW79439.1"/>
    </source>
</evidence>
<keyword evidence="1" id="KW-1133">Transmembrane helix</keyword>
<accession>A0A5K1GT95</accession>
<evidence type="ECO:0000256" key="1">
    <source>
        <dbReference type="SAM" id="Phobius"/>
    </source>
</evidence>
<dbReference type="EMBL" id="LR721787">
    <property type="protein sequence ID" value="VVW79439.1"/>
    <property type="molecule type" value="Genomic_DNA"/>
</dbReference>
<evidence type="ECO:0008006" key="3">
    <source>
        <dbReference type="Google" id="ProtNLM"/>
    </source>
</evidence>
<protein>
    <recommendedName>
        <fullName evidence="3">ABC-2 type transporter domain-containing protein</fullName>
    </recommendedName>
</protein>
<keyword evidence="1" id="KW-0472">Membrane</keyword>
<feature type="transmembrane region" description="Helical" evidence="1">
    <location>
        <begin position="58"/>
        <end position="79"/>
    </location>
</feature>
<keyword evidence="1" id="KW-0812">Transmembrane</keyword>
<reference evidence="2" key="1">
    <citation type="submission" date="2019-09" db="EMBL/GenBank/DDBJ databases">
        <authorList>
            <person name="Zhang L."/>
        </authorList>
    </citation>
    <scope>NUCLEOTIDE SEQUENCE</scope>
</reference>
<name>A0A5K1GT95_9MAGN</name>